<feature type="transmembrane region" description="Helical" evidence="1">
    <location>
        <begin position="86"/>
        <end position="103"/>
    </location>
</feature>
<feature type="domain" description="FecR protein" evidence="2">
    <location>
        <begin position="116"/>
        <end position="211"/>
    </location>
</feature>
<dbReference type="Proteomes" id="UP000583101">
    <property type="component" value="Unassembled WGS sequence"/>
</dbReference>
<dbReference type="RefSeq" id="WP_134335232.1">
    <property type="nucleotide sequence ID" value="NZ_BMCZ01000007.1"/>
</dbReference>
<reference evidence="5 6" key="1">
    <citation type="journal article" date="2016" name="Int. J. Syst. Evol. Microbiol.">
        <title>Proposal of Mucilaginibacter phyllosphaerae sp. nov. isolated from the phyllosphere of Galium album.</title>
        <authorList>
            <person name="Aydogan E.L."/>
            <person name="Busse H.J."/>
            <person name="Moser G."/>
            <person name="Muller C."/>
            <person name="Kampfer P."/>
            <person name="Glaeser S.P."/>
        </authorList>
    </citation>
    <scope>NUCLEOTIDE SEQUENCE [LARGE SCALE GENOMIC DNA]</scope>
    <source>
        <strain evidence="5 6">PP-F2FG21</strain>
    </source>
</reference>
<dbReference type="PANTHER" id="PTHR30273:SF2">
    <property type="entry name" value="PROTEIN FECR"/>
    <property type="match status" value="1"/>
</dbReference>
<dbReference type="InterPro" id="IPR032508">
    <property type="entry name" value="FecR_C"/>
</dbReference>
<proteinExistence type="predicted"/>
<dbReference type="Pfam" id="PF16344">
    <property type="entry name" value="FecR_C"/>
    <property type="match status" value="1"/>
</dbReference>
<keyword evidence="1" id="KW-0812">Transmembrane</keyword>
<dbReference type="AlphaFoldDB" id="A0A4Y8AK41"/>
<dbReference type="EMBL" id="SNQG01000001">
    <property type="protein sequence ID" value="TEW69400.1"/>
    <property type="molecule type" value="Genomic_DNA"/>
</dbReference>
<dbReference type="Proteomes" id="UP000297248">
    <property type="component" value="Unassembled WGS sequence"/>
</dbReference>
<dbReference type="Gene3D" id="3.55.50.30">
    <property type="match status" value="1"/>
</dbReference>
<evidence type="ECO:0000313" key="5">
    <source>
        <dbReference type="EMBL" id="TEW69400.1"/>
    </source>
</evidence>
<evidence type="ECO:0000313" key="7">
    <source>
        <dbReference type="Proteomes" id="UP000583101"/>
    </source>
</evidence>
<comment type="caution">
    <text evidence="5">The sequence shown here is derived from an EMBL/GenBank/DDBJ whole genome shotgun (WGS) entry which is preliminary data.</text>
</comment>
<keyword evidence="1" id="KW-0472">Membrane</keyword>
<dbReference type="PANTHER" id="PTHR30273">
    <property type="entry name" value="PERIPLASMIC SIGNAL SENSOR AND SIGMA FACTOR ACTIVATOR FECR-RELATED"/>
    <property type="match status" value="1"/>
</dbReference>
<dbReference type="InterPro" id="IPR006860">
    <property type="entry name" value="FecR"/>
</dbReference>
<organism evidence="5 6">
    <name type="scientific">Mucilaginibacter phyllosphaerae</name>
    <dbReference type="NCBI Taxonomy" id="1812349"/>
    <lineage>
        <taxon>Bacteria</taxon>
        <taxon>Pseudomonadati</taxon>
        <taxon>Bacteroidota</taxon>
        <taxon>Sphingobacteriia</taxon>
        <taxon>Sphingobacteriales</taxon>
        <taxon>Sphingobacteriaceae</taxon>
        <taxon>Mucilaginibacter</taxon>
    </lineage>
</organism>
<dbReference type="PIRSF" id="PIRSF018266">
    <property type="entry name" value="FecR"/>
    <property type="match status" value="1"/>
</dbReference>
<keyword evidence="1" id="KW-1133">Transmembrane helix</keyword>
<evidence type="ECO:0000259" key="3">
    <source>
        <dbReference type="Pfam" id="PF16344"/>
    </source>
</evidence>
<protein>
    <submittedName>
        <fullName evidence="5">DUF4974 domain-containing protein</fullName>
    </submittedName>
    <submittedName>
        <fullName evidence="4">Ferric-dicitrate binding protein FerR (Iron transport regulator)</fullName>
    </submittedName>
</protein>
<evidence type="ECO:0000313" key="6">
    <source>
        <dbReference type="Proteomes" id="UP000297248"/>
    </source>
</evidence>
<reference evidence="4 7" key="3">
    <citation type="submission" date="2020-08" db="EMBL/GenBank/DDBJ databases">
        <title>Genomic Encyclopedia of Type Strains, Phase IV (KMG-IV): sequencing the most valuable type-strain genomes for metagenomic binning, comparative biology and taxonomic classification.</title>
        <authorList>
            <person name="Goeker M."/>
        </authorList>
    </citation>
    <scope>NUCLEOTIDE SEQUENCE [LARGE SCALE GENOMIC DNA]</scope>
    <source>
        <strain evidence="4 7">DSM 100995</strain>
    </source>
</reference>
<dbReference type="OrthoDB" id="1524389at2"/>
<keyword evidence="7" id="KW-1185">Reference proteome</keyword>
<sequence>MHNDKWEILIEKYLQGKCTPEEAALVEQYYNSMERSLPEFYHGDADKISQSAGRSLQVIQNNIALARQQANTKTTRSLYKRLATPMRIAATLLIFITAAVMLYRQLNAPQKIVYKQITAGTGHTLQIILADSSVVLLNAGSTLKYPENASAATRDVYLNGEGFFDVKHDAARPFIVHTNKLTTTVLGTAFSVSSYPNADDNTVTVVRGKVQVAHEKTVLGLITPGKQISYNTTTGHSRLYSVNADALTAWTTGKLQFTDQSLTDITRRLTRWYGYRFIFANSKLTTCRYTASFNNKIQLNQLLGILTTLGNIKYNINDHNKTVTLSGNACNQ</sequence>
<reference evidence="5" key="2">
    <citation type="submission" date="2019-03" db="EMBL/GenBank/DDBJ databases">
        <authorList>
            <person name="Yan Y.-Q."/>
            <person name="Du Z.-J."/>
        </authorList>
    </citation>
    <scope>NUCLEOTIDE SEQUENCE</scope>
    <source>
        <strain evidence="5">PP-F2FG21</strain>
    </source>
</reference>
<evidence type="ECO:0000259" key="2">
    <source>
        <dbReference type="Pfam" id="PF04773"/>
    </source>
</evidence>
<dbReference type="Gene3D" id="2.60.120.1440">
    <property type="match status" value="1"/>
</dbReference>
<dbReference type="GO" id="GO:0016989">
    <property type="term" value="F:sigma factor antagonist activity"/>
    <property type="evidence" value="ECO:0007669"/>
    <property type="project" value="TreeGrafter"/>
</dbReference>
<gene>
    <name evidence="5" type="ORF">E2R65_04310</name>
    <name evidence="4" type="ORF">GGR35_000127</name>
</gene>
<evidence type="ECO:0000256" key="1">
    <source>
        <dbReference type="SAM" id="Phobius"/>
    </source>
</evidence>
<dbReference type="EMBL" id="JACIEG010000001">
    <property type="protein sequence ID" value="MBB3967541.1"/>
    <property type="molecule type" value="Genomic_DNA"/>
</dbReference>
<name>A0A4Y8AK41_9SPHI</name>
<accession>A0A4Y8AK41</accession>
<dbReference type="InterPro" id="IPR012373">
    <property type="entry name" value="Ferrdict_sens_TM"/>
</dbReference>
<evidence type="ECO:0000313" key="4">
    <source>
        <dbReference type="EMBL" id="MBB3967541.1"/>
    </source>
</evidence>
<feature type="domain" description="Protein FecR C-terminal" evidence="3">
    <location>
        <begin position="254"/>
        <end position="322"/>
    </location>
</feature>
<dbReference type="Pfam" id="PF04773">
    <property type="entry name" value="FecR"/>
    <property type="match status" value="1"/>
</dbReference>